<comment type="caution">
    <text evidence="2">The sequence shown here is derived from an EMBL/GenBank/DDBJ whole genome shotgun (WGS) entry which is preliminary data.</text>
</comment>
<feature type="chain" id="PRO_5046453380" description="Cytochrome c" evidence="1">
    <location>
        <begin position="28"/>
        <end position="173"/>
    </location>
</feature>
<reference evidence="3" key="1">
    <citation type="journal article" date="2019" name="Int. J. Syst. Evol. Microbiol.">
        <title>The Global Catalogue of Microorganisms (GCM) 10K type strain sequencing project: providing services to taxonomists for standard genome sequencing and annotation.</title>
        <authorList>
            <consortium name="The Broad Institute Genomics Platform"/>
            <consortium name="The Broad Institute Genome Sequencing Center for Infectious Disease"/>
            <person name="Wu L."/>
            <person name="Ma J."/>
        </authorList>
    </citation>
    <scope>NUCLEOTIDE SEQUENCE [LARGE SCALE GENOMIC DNA]</scope>
    <source>
        <strain evidence="3">JCM 16914</strain>
    </source>
</reference>
<accession>A0ABP7LPX9</accession>
<dbReference type="EMBL" id="BAAAZT010000057">
    <property type="protein sequence ID" value="GAA3903145.1"/>
    <property type="molecule type" value="Genomic_DNA"/>
</dbReference>
<keyword evidence="3" id="KW-1185">Reference proteome</keyword>
<evidence type="ECO:0000313" key="3">
    <source>
        <dbReference type="Proteomes" id="UP001500133"/>
    </source>
</evidence>
<dbReference type="Proteomes" id="UP001500133">
    <property type="component" value="Unassembled WGS sequence"/>
</dbReference>
<dbReference type="RefSeq" id="WP_084286595.1">
    <property type="nucleotide sequence ID" value="NZ_BAAAZT010000057.1"/>
</dbReference>
<organism evidence="2 3">
    <name type="scientific">Halomonas cibimaris</name>
    <dbReference type="NCBI Taxonomy" id="657012"/>
    <lineage>
        <taxon>Bacteria</taxon>
        <taxon>Pseudomonadati</taxon>
        <taxon>Pseudomonadota</taxon>
        <taxon>Gammaproteobacteria</taxon>
        <taxon>Oceanospirillales</taxon>
        <taxon>Halomonadaceae</taxon>
        <taxon>Halomonas</taxon>
    </lineage>
</organism>
<name>A0ABP7LPX9_9GAMM</name>
<evidence type="ECO:0000256" key="1">
    <source>
        <dbReference type="SAM" id="SignalP"/>
    </source>
</evidence>
<evidence type="ECO:0000313" key="2">
    <source>
        <dbReference type="EMBL" id="GAA3903145.1"/>
    </source>
</evidence>
<sequence length="173" mass="19135">MSKRQTHRIIVSAAALAGLTLSATVFAAQPVGPDLTEKLRGLLVKEMVEVEAAMQETYSAIIQGRHDEVAQKGLAIHDSFILEQSLTKQDRKDLKAAVPEAFLQMDTRFHQLAASLAEAGKQQNTQAQVNTFNRMTESCVACHSRYVTDRFEGLEEQSFSEAWGNNAGEERPE</sequence>
<dbReference type="Gene3D" id="1.20.120.10">
    <property type="entry name" value="Cytochrome c/b562"/>
    <property type="match status" value="1"/>
</dbReference>
<dbReference type="SUPFAM" id="SSF47175">
    <property type="entry name" value="Cytochromes"/>
    <property type="match status" value="1"/>
</dbReference>
<dbReference type="InterPro" id="IPR010980">
    <property type="entry name" value="Cyt_c/b562"/>
</dbReference>
<proteinExistence type="predicted"/>
<gene>
    <name evidence="2" type="ORF">GCM10022228_11780</name>
</gene>
<evidence type="ECO:0008006" key="4">
    <source>
        <dbReference type="Google" id="ProtNLM"/>
    </source>
</evidence>
<feature type="signal peptide" evidence="1">
    <location>
        <begin position="1"/>
        <end position="27"/>
    </location>
</feature>
<protein>
    <recommendedName>
        <fullName evidence="4">Cytochrome c</fullName>
    </recommendedName>
</protein>
<keyword evidence="1" id="KW-0732">Signal</keyword>